<dbReference type="Gene3D" id="1.10.150.240">
    <property type="entry name" value="Putative phosphatase, domain 2"/>
    <property type="match status" value="1"/>
</dbReference>
<dbReference type="RefSeq" id="WP_009506347.1">
    <property type="nucleotide sequence ID" value="NZ_LIGK01000036.1"/>
</dbReference>
<dbReference type="PANTHER" id="PTHR43434">
    <property type="entry name" value="PHOSPHOGLYCOLATE PHOSPHATASE"/>
    <property type="match status" value="1"/>
</dbReference>
<comment type="caution">
    <text evidence="1">The sequence shown here is derived from an EMBL/GenBank/DDBJ whole genome shotgun (WGS) entry which is preliminary data.</text>
</comment>
<dbReference type="EMBL" id="QLMG01000038">
    <property type="protein sequence ID" value="RAK13251.1"/>
    <property type="molecule type" value="Genomic_DNA"/>
</dbReference>
<dbReference type="SFLD" id="SFLDS00003">
    <property type="entry name" value="Haloacid_Dehalogenase"/>
    <property type="match status" value="1"/>
</dbReference>
<dbReference type="AlphaFoldDB" id="A0A327XYM6"/>
<gene>
    <name evidence="1" type="ORF">ATI53_103836</name>
</gene>
<dbReference type="NCBIfam" id="TIGR01549">
    <property type="entry name" value="HAD-SF-IA-v1"/>
    <property type="match status" value="1"/>
</dbReference>
<evidence type="ECO:0000313" key="2">
    <source>
        <dbReference type="Proteomes" id="UP000249165"/>
    </source>
</evidence>
<dbReference type="GO" id="GO:0005829">
    <property type="term" value="C:cytosol"/>
    <property type="evidence" value="ECO:0007669"/>
    <property type="project" value="TreeGrafter"/>
</dbReference>
<dbReference type="InterPro" id="IPR041492">
    <property type="entry name" value="HAD_2"/>
</dbReference>
<dbReference type="PANTHER" id="PTHR43434:SF24">
    <property type="entry name" value="HYDROLASE-RELATED"/>
    <property type="match status" value="1"/>
</dbReference>
<dbReference type="InterPro" id="IPR050155">
    <property type="entry name" value="HAD-like_hydrolase_sf"/>
</dbReference>
<dbReference type="InterPro" id="IPR023214">
    <property type="entry name" value="HAD_sf"/>
</dbReference>
<dbReference type="GO" id="GO:0008967">
    <property type="term" value="F:phosphoglycolate phosphatase activity"/>
    <property type="evidence" value="ECO:0007669"/>
    <property type="project" value="TreeGrafter"/>
</dbReference>
<accession>A0A327XYM6</accession>
<dbReference type="OrthoDB" id="9793014at2"/>
<dbReference type="InterPro" id="IPR036412">
    <property type="entry name" value="HAD-like_sf"/>
</dbReference>
<organism evidence="1 2">
    <name type="scientific">Salipiger aestuarii</name>
    <dbReference type="NCBI Taxonomy" id="568098"/>
    <lineage>
        <taxon>Bacteria</taxon>
        <taxon>Pseudomonadati</taxon>
        <taxon>Pseudomonadota</taxon>
        <taxon>Alphaproteobacteria</taxon>
        <taxon>Rhodobacterales</taxon>
        <taxon>Roseobacteraceae</taxon>
        <taxon>Salipiger</taxon>
    </lineage>
</organism>
<dbReference type="SFLD" id="SFLDG01129">
    <property type="entry name" value="C1.5:_HAD__Beta-PGM__Phosphata"/>
    <property type="match status" value="1"/>
</dbReference>
<dbReference type="GO" id="GO:0006281">
    <property type="term" value="P:DNA repair"/>
    <property type="evidence" value="ECO:0007669"/>
    <property type="project" value="TreeGrafter"/>
</dbReference>
<reference evidence="1 2" key="1">
    <citation type="submission" date="2018-06" db="EMBL/GenBank/DDBJ databases">
        <title>Genomic Encyclopedia of Archaeal and Bacterial Type Strains, Phase II (KMG-II): from individual species to whole genera.</title>
        <authorList>
            <person name="Goeker M."/>
        </authorList>
    </citation>
    <scope>NUCLEOTIDE SEQUENCE [LARGE SCALE GENOMIC DNA]</scope>
    <source>
        <strain evidence="1 2">DSM 22011</strain>
    </source>
</reference>
<dbReference type="Proteomes" id="UP000249165">
    <property type="component" value="Unassembled WGS sequence"/>
</dbReference>
<name>A0A327XYM6_9RHOB</name>
<dbReference type="InterPro" id="IPR006439">
    <property type="entry name" value="HAD-SF_hydro_IA"/>
</dbReference>
<proteinExistence type="predicted"/>
<dbReference type="Gene3D" id="3.40.50.1000">
    <property type="entry name" value="HAD superfamily/HAD-like"/>
    <property type="match status" value="1"/>
</dbReference>
<evidence type="ECO:0000313" key="1">
    <source>
        <dbReference type="EMBL" id="RAK13251.1"/>
    </source>
</evidence>
<protein>
    <submittedName>
        <fullName evidence="1">Phosphoglycolate phosphatase</fullName>
    </submittedName>
</protein>
<dbReference type="SUPFAM" id="SSF56784">
    <property type="entry name" value="HAD-like"/>
    <property type="match status" value="1"/>
</dbReference>
<sequence>MSDLKLVIFDVDGTLVDSQTDIVASMRAAFEAIGVAAPSRADMLSIVGLSLPLAVSQLVPGLAASDRDRMVDAYKTSYRGLRIAKGTPQSSPLYPHVRAVLDELHAIPQVLLGIATGKSRRGLDKLLDGHRLRPLFVTHQCADDHPSKPHPAMLLAALGEAGIEADNAVMLGDTSFDMDMAQAAGIRGIGVSWGYHPTGRLAAASSIIDDIRALPALLRDHWRLTA</sequence>
<dbReference type="Pfam" id="PF13419">
    <property type="entry name" value="HAD_2"/>
    <property type="match status" value="1"/>
</dbReference>
<dbReference type="InterPro" id="IPR023198">
    <property type="entry name" value="PGP-like_dom2"/>
</dbReference>
<keyword evidence="2" id="KW-1185">Reference proteome</keyword>